<dbReference type="InterPro" id="IPR012340">
    <property type="entry name" value="NA-bd_OB-fold"/>
</dbReference>
<dbReference type="Gene3D" id="2.40.50.140">
    <property type="entry name" value="Nucleic acid-binding proteins"/>
    <property type="match status" value="1"/>
</dbReference>
<protein>
    <recommendedName>
        <fullName evidence="1">Replication protein A 70 kDa DNA-binding subunit B/D first OB fold domain-containing protein</fullName>
    </recommendedName>
</protein>
<dbReference type="InterPro" id="IPR003871">
    <property type="entry name" value="RFA1B/D_OB_1st"/>
</dbReference>
<evidence type="ECO:0000313" key="2">
    <source>
        <dbReference type="EMBL" id="KHN08395.1"/>
    </source>
</evidence>
<accession>A0A0B2PGM0</accession>
<sequence>MKNVDVQMENVNFQVGQTYVILNFEVEKNSGQYKATHHAFKINFVKEPKIMPHEILGTMYNFTMFDNIVNGSTTLDYVTGTYPIAIHNSTYGSQRFVNNDMKETMEFKDQLATSY</sequence>
<name>A0A0B2PGM0_GLYSO</name>
<gene>
    <name evidence="2" type="ORF">glysoja_035934</name>
</gene>
<dbReference type="EMBL" id="KN665931">
    <property type="protein sequence ID" value="KHN08395.1"/>
    <property type="molecule type" value="Genomic_DNA"/>
</dbReference>
<organism evidence="2">
    <name type="scientific">Glycine soja</name>
    <name type="common">Wild soybean</name>
    <dbReference type="NCBI Taxonomy" id="3848"/>
    <lineage>
        <taxon>Eukaryota</taxon>
        <taxon>Viridiplantae</taxon>
        <taxon>Streptophyta</taxon>
        <taxon>Embryophyta</taxon>
        <taxon>Tracheophyta</taxon>
        <taxon>Spermatophyta</taxon>
        <taxon>Magnoliopsida</taxon>
        <taxon>eudicotyledons</taxon>
        <taxon>Gunneridae</taxon>
        <taxon>Pentapetalae</taxon>
        <taxon>rosids</taxon>
        <taxon>fabids</taxon>
        <taxon>Fabales</taxon>
        <taxon>Fabaceae</taxon>
        <taxon>Papilionoideae</taxon>
        <taxon>50 kb inversion clade</taxon>
        <taxon>NPAAA clade</taxon>
        <taxon>indigoferoid/millettioid clade</taxon>
        <taxon>Phaseoleae</taxon>
        <taxon>Glycine</taxon>
        <taxon>Glycine subgen. Soja</taxon>
    </lineage>
</organism>
<evidence type="ECO:0000259" key="1">
    <source>
        <dbReference type="Pfam" id="PF02721"/>
    </source>
</evidence>
<dbReference type="Pfam" id="PF02721">
    <property type="entry name" value="DUF223"/>
    <property type="match status" value="1"/>
</dbReference>
<dbReference type="AlphaFoldDB" id="A0A0B2PGM0"/>
<dbReference type="Proteomes" id="UP000053555">
    <property type="component" value="Unassembled WGS sequence"/>
</dbReference>
<feature type="domain" description="Replication protein A 70 kDa DNA-binding subunit B/D first OB fold" evidence="1">
    <location>
        <begin position="12"/>
        <end position="50"/>
    </location>
</feature>
<proteinExistence type="predicted"/>
<reference evidence="2" key="1">
    <citation type="submission" date="2014-07" db="EMBL/GenBank/DDBJ databases">
        <title>Identification of a novel salt tolerance gene in wild soybean by whole-genome sequencing.</title>
        <authorList>
            <person name="Lam H.-M."/>
            <person name="Qi X."/>
            <person name="Li M.-W."/>
            <person name="Liu X."/>
            <person name="Xie M."/>
            <person name="Ni M."/>
            <person name="Xu X."/>
        </authorList>
    </citation>
    <scope>NUCLEOTIDE SEQUENCE [LARGE SCALE GENOMIC DNA]</scope>
    <source>
        <tissue evidence="2">Root</tissue>
    </source>
</reference>